<feature type="transmembrane region" description="Helical" evidence="1">
    <location>
        <begin position="66"/>
        <end position="83"/>
    </location>
</feature>
<keyword evidence="1" id="KW-0472">Membrane</keyword>
<gene>
    <name evidence="2" type="ORF">FHS75_001405</name>
</gene>
<evidence type="ECO:0000313" key="3">
    <source>
        <dbReference type="Proteomes" id="UP000522081"/>
    </source>
</evidence>
<name>A0A7Y9XY02_9SPHN</name>
<keyword evidence="1" id="KW-0812">Transmembrane</keyword>
<dbReference type="EMBL" id="JACBZF010000002">
    <property type="protein sequence ID" value="NYH95086.1"/>
    <property type="molecule type" value="Genomic_DNA"/>
</dbReference>
<keyword evidence="3" id="KW-1185">Reference proteome</keyword>
<dbReference type="RefSeq" id="WP_179406970.1">
    <property type="nucleotide sequence ID" value="NZ_BMGF01000002.1"/>
</dbReference>
<feature type="transmembrane region" description="Helical" evidence="1">
    <location>
        <begin position="41"/>
        <end position="59"/>
    </location>
</feature>
<organism evidence="2 3">
    <name type="scientific">Novosphingobium marinum</name>
    <dbReference type="NCBI Taxonomy" id="1514948"/>
    <lineage>
        <taxon>Bacteria</taxon>
        <taxon>Pseudomonadati</taxon>
        <taxon>Pseudomonadota</taxon>
        <taxon>Alphaproteobacteria</taxon>
        <taxon>Sphingomonadales</taxon>
        <taxon>Sphingomonadaceae</taxon>
        <taxon>Novosphingobium</taxon>
    </lineage>
</organism>
<keyword evidence="1" id="KW-1133">Transmembrane helix</keyword>
<evidence type="ECO:0008006" key="4">
    <source>
        <dbReference type="Google" id="ProtNLM"/>
    </source>
</evidence>
<feature type="transmembrane region" description="Helical" evidence="1">
    <location>
        <begin position="103"/>
        <end position="124"/>
    </location>
</feature>
<protein>
    <recommendedName>
        <fullName evidence="4">Transmembrane protein</fullName>
    </recommendedName>
</protein>
<dbReference type="AlphaFoldDB" id="A0A7Y9XY02"/>
<evidence type="ECO:0000313" key="2">
    <source>
        <dbReference type="EMBL" id="NYH95086.1"/>
    </source>
</evidence>
<comment type="caution">
    <text evidence="2">The sequence shown here is derived from an EMBL/GenBank/DDBJ whole genome shotgun (WGS) entry which is preliminary data.</text>
</comment>
<reference evidence="2 3" key="1">
    <citation type="submission" date="2020-07" db="EMBL/GenBank/DDBJ databases">
        <title>Genomic Encyclopedia of Type Strains, Phase IV (KMG-IV): sequencing the most valuable type-strain genomes for metagenomic binning, comparative biology and taxonomic classification.</title>
        <authorList>
            <person name="Goeker M."/>
        </authorList>
    </citation>
    <scope>NUCLEOTIDE SEQUENCE [LARGE SCALE GENOMIC DNA]</scope>
    <source>
        <strain evidence="2 3">DSM 29043</strain>
    </source>
</reference>
<dbReference type="Proteomes" id="UP000522081">
    <property type="component" value="Unassembled WGS sequence"/>
</dbReference>
<accession>A0A7Y9XY02</accession>
<proteinExistence type="predicted"/>
<evidence type="ECO:0000256" key="1">
    <source>
        <dbReference type="SAM" id="Phobius"/>
    </source>
</evidence>
<sequence>MKVASAIGRNWFYALLPLWLIASLGFRSTHPWASQPQLGEAITLFDWCIFIPLTFAICYRGMSRRALFLRVLALICGGIWLAGKLVPADAQNLLQTMGAMRWLGLSVVLLFEVAAIVAMLRIVFGATPDPRALTDQGIPPIVARLMIAEAKFWRWLWACLTGK</sequence>
<feature type="transmembrane region" description="Helical" evidence="1">
    <location>
        <begin position="12"/>
        <end position="29"/>
    </location>
</feature>